<evidence type="ECO:0000259" key="2">
    <source>
        <dbReference type="SMART" id="SM00530"/>
    </source>
</evidence>
<dbReference type="SMART" id="SM00530">
    <property type="entry name" value="HTH_XRE"/>
    <property type="match status" value="1"/>
</dbReference>
<feature type="domain" description="HTH cro/C1-type" evidence="2">
    <location>
        <begin position="14"/>
        <end position="70"/>
    </location>
</feature>
<reference evidence="3 4" key="1">
    <citation type="submission" date="2019-03" db="EMBL/GenBank/DDBJ databases">
        <title>Draft genome sequences of novel Actinobacteria.</title>
        <authorList>
            <person name="Sahin N."/>
            <person name="Ay H."/>
            <person name="Saygin H."/>
        </authorList>
    </citation>
    <scope>NUCLEOTIDE SEQUENCE [LARGE SCALE GENOMIC DNA]</scope>
    <source>
        <strain evidence="3 4">DSM 41900</strain>
    </source>
</reference>
<name>A0A4R4T9D0_9ACTN</name>
<feature type="region of interest" description="Disordered" evidence="1">
    <location>
        <begin position="113"/>
        <end position="176"/>
    </location>
</feature>
<comment type="caution">
    <text evidence="3">The sequence shown here is derived from an EMBL/GenBank/DDBJ whole genome shotgun (WGS) entry which is preliminary data.</text>
</comment>
<dbReference type="CDD" id="cd00093">
    <property type="entry name" value="HTH_XRE"/>
    <property type="match status" value="1"/>
</dbReference>
<dbReference type="RefSeq" id="WP_132819163.1">
    <property type="nucleotide sequence ID" value="NZ_SMKI01000187.1"/>
</dbReference>
<dbReference type="Gene3D" id="1.10.260.40">
    <property type="entry name" value="lambda repressor-like DNA-binding domains"/>
    <property type="match status" value="1"/>
</dbReference>
<dbReference type="InterPro" id="IPR010982">
    <property type="entry name" value="Lambda_DNA-bd_dom_sf"/>
</dbReference>
<gene>
    <name evidence="3" type="ORF">E1283_18365</name>
</gene>
<protein>
    <submittedName>
        <fullName evidence="3">XRE family transcriptional regulator</fullName>
    </submittedName>
</protein>
<dbReference type="SUPFAM" id="SSF47413">
    <property type="entry name" value="lambda repressor-like DNA-binding domains"/>
    <property type="match status" value="1"/>
</dbReference>
<proteinExistence type="predicted"/>
<dbReference type="InterPro" id="IPR001387">
    <property type="entry name" value="Cro/C1-type_HTH"/>
</dbReference>
<evidence type="ECO:0000313" key="3">
    <source>
        <dbReference type="EMBL" id="TDC73710.1"/>
    </source>
</evidence>
<feature type="region of interest" description="Disordered" evidence="1">
    <location>
        <begin position="267"/>
        <end position="287"/>
    </location>
</feature>
<evidence type="ECO:0000256" key="1">
    <source>
        <dbReference type="SAM" id="MobiDB-lite"/>
    </source>
</evidence>
<evidence type="ECO:0000313" key="4">
    <source>
        <dbReference type="Proteomes" id="UP000295345"/>
    </source>
</evidence>
<feature type="compositionally biased region" description="Low complexity" evidence="1">
    <location>
        <begin position="122"/>
        <end position="146"/>
    </location>
</feature>
<feature type="region of interest" description="Disordered" evidence="1">
    <location>
        <begin position="209"/>
        <end position="228"/>
    </location>
</feature>
<accession>A0A4R4T9D0</accession>
<keyword evidence="4" id="KW-1185">Reference proteome</keyword>
<dbReference type="AlphaFoldDB" id="A0A4R4T9D0"/>
<organism evidence="3 4">
    <name type="scientific">Streptomyces hainanensis</name>
    <dbReference type="NCBI Taxonomy" id="402648"/>
    <lineage>
        <taxon>Bacteria</taxon>
        <taxon>Bacillati</taxon>
        <taxon>Actinomycetota</taxon>
        <taxon>Actinomycetes</taxon>
        <taxon>Kitasatosporales</taxon>
        <taxon>Streptomycetaceae</taxon>
        <taxon>Streptomyces</taxon>
    </lineage>
</organism>
<dbReference type="Proteomes" id="UP000295345">
    <property type="component" value="Unassembled WGS sequence"/>
</dbReference>
<feature type="compositionally biased region" description="Pro residues" evidence="1">
    <location>
        <begin position="271"/>
        <end position="287"/>
    </location>
</feature>
<dbReference type="GO" id="GO:0003677">
    <property type="term" value="F:DNA binding"/>
    <property type="evidence" value="ECO:0007669"/>
    <property type="project" value="InterPro"/>
</dbReference>
<dbReference type="EMBL" id="SMKI01000187">
    <property type="protein sequence ID" value="TDC73710.1"/>
    <property type="molecule type" value="Genomic_DNA"/>
</dbReference>
<dbReference type="OrthoDB" id="3359627at2"/>
<feature type="compositionally biased region" description="Gly residues" evidence="1">
    <location>
        <begin position="147"/>
        <end position="176"/>
    </location>
</feature>
<dbReference type="Pfam" id="PF13560">
    <property type="entry name" value="HTH_31"/>
    <property type="match status" value="1"/>
</dbReference>
<sequence length="494" mass="48917">MSGENPAALEFAARLREVKDRSGLSFGTLAKRLHTSTSTLHRYCVGSVVPADYAPVERLARACGASGSELLELHRLWLRADALRPTARQATTASAAGTAAASAEVTDLAARAPAGGAGHVRPGGADAAPGGPGLPAGAAAAAASGPAGPGGGGTPAGPGGVGPGEPAGGPGLAAGEVGVGAGPAGAVAPDGGSGGPVAAVDVTGPAARAPAGGAGHVRPGGAAAAPGPAGLRPARRWWGGRLPALLGGCAALVVVAVTAVTVAAARDDEPVPPAPPGAPTEPTPEPVPLSWETRSHVWAGGCGHRYLVDRDPAAVPAPPVAQDAERWAAELGAVHGGSTIVESTLRAGGPEPVVVEAVHVRVVERRPPLDWPAFDMELGCGGALTPAAFTADLDVDRPVARPRDGFDGMSGDELPAPEPPFLVGEGEPLVLRVEAATVDCDCDWYVELDWTSGADSGLARIDDDGLPFRTSGVPGPVDDVYAHPAGRWEPGHVG</sequence>